<dbReference type="RefSeq" id="WP_277537970.1">
    <property type="nucleotide sequence ID" value="NZ_JAPDIA010000008.1"/>
</dbReference>
<keyword evidence="2" id="KW-1185">Reference proteome</keyword>
<comment type="caution">
    <text evidence="1">The sequence shown here is derived from an EMBL/GenBank/DDBJ whole genome shotgun (WGS) entry which is preliminary data.</text>
</comment>
<accession>A0A9X4L5D8</accession>
<protein>
    <submittedName>
        <fullName evidence="1">Uncharacterized protein</fullName>
    </submittedName>
</protein>
<proteinExistence type="predicted"/>
<name>A0A9X4L5D8_9BACL</name>
<dbReference type="EMBL" id="JAPDIA010000008">
    <property type="protein sequence ID" value="MDG0813787.1"/>
    <property type="molecule type" value="Genomic_DNA"/>
</dbReference>
<dbReference type="AlphaFoldDB" id="A0A9X4L5D8"/>
<evidence type="ECO:0000313" key="2">
    <source>
        <dbReference type="Proteomes" id="UP001153404"/>
    </source>
</evidence>
<gene>
    <name evidence="1" type="ORF">OMP40_34255</name>
</gene>
<reference evidence="1" key="1">
    <citation type="submission" date="2022-10" db="EMBL/GenBank/DDBJ databases">
        <title>Comparative genomic analysis of Cohnella hashimotonis sp. nov., isolated from the International Space Station.</title>
        <authorList>
            <person name="Simpson A."/>
            <person name="Venkateswaran K."/>
        </authorList>
    </citation>
    <scope>NUCLEOTIDE SEQUENCE</scope>
    <source>
        <strain evidence="1">DSM 28161</strain>
    </source>
</reference>
<evidence type="ECO:0000313" key="1">
    <source>
        <dbReference type="EMBL" id="MDG0813787.1"/>
    </source>
</evidence>
<sequence>MAVMLMRACALADCVSMPGLGERSEPYLDERDIAAWAKQAVDRSAGLGLMQGLADGGIRAERNRDAGAGRDGDLAAVRPYPAAVRARGGVEITELANL</sequence>
<organism evidence="1 2">
    <name type="scientific">Cohnella rhizosphaerae</name>
    <dbReference type="NCBI Taxonomy" id="1457232"/>
    <lineage>
        <taxon>Bacteria</taxon>
        <taxon>Bacillati</taxon>
        <taxon>Bacillota</taxon>
        <taxon>Bacilli</taxon>
        <taxon>Bacillales</taxon>
        <taxon>Paenibacillaceae</taxon>
        <taxon>Cohnella</taxon>
    </lineage>
</organism>
<dbReference type="Proteomes" id="UP001153404">
    <property type="component" value="Unassembled WGS sequence"/>
</dbReference>